<dbReference type="Proteomes" id="UP000315369">
    <property type="component" value="Unassembled WGS sequence"/>
</dbReference>
<reference evidence="2 3" key="1">
    <citation type="submission" date="2019-06" db="EMBL/GenBank/DDBJ databases">
        <authorList>
            <person name="Livingstone P."/>
            <person name="Whitworth D."/>
        </authorList>
    </citation>
    <scope>NUCLEOTIDE SEQUENCE [LARGE SCALE GENOMIC DNA]</scope>
    <source>
        <strain evidence="2 3">AM401</strain>
    </source>
</reference>
<evidence type="ECO:0000256" key="1">
    <source>
        <dbReference type="SAM" id="MobiDB-lite"/>
    </source>
</evidence>
<proteinExistence type="predicted"/>
<name>A0A540WKY0_9BACT</name>
<feature type="region of interest" description="Disordered" evidence="1">
    <location>
        <begin position="64"/>
        <end position="83"/>
    </location>
</feature>
<dbReference type="EMBL" id="VIFM01000320">
    <property type="protein sequence ID" value="TQF09668.1"/>
    <property type="molecule type" value="Genomic_DNA"/>
</dbReference>
<dbReference type="OrthoDB" id="5383239at2"/>
<evidence type="ECO:0000313" key="2">
    <source>
        <dbReference type="EMBL" id="TQF09668.1"/>
    </source>
</evidence>
<organism evidence="2 3">
    <name type="scientific">Myxococcus llanfairpwllgwyngyllgogerychwyrndrobwllllantysiliogogogochensis</name>
    <dbReference type="NCBI Taxonomy" id="2590453"/>
    <lineage>
        <taxon>Bacteria</taxon>
        <taxon>Pseudomonadati</taxon>
        <taxon>Myxococcota</taxon>
        <taxon>Myxococcia</taxon>
        <taxon>Myxococcales</taxon>
        <taxon>Cystobacterineae</taxon>
        <taxon>Myxococcaceae</taxon>
        <taxon>Myxococcus</taxon>
    </lineage>
</organism>
<dbReference type="RefSeq" id="WP_141648505.1">
    <property type="nucleotide sequence ID" value="NZ_VIFM01000320.1"/>
</dbReference>
<accession>A0A540WKY0</accession>
<evidence type="ECO:0008006" key="4">
    <source>
        <dbReference type="Google" id="ProtNLM"/>
    </source>
</evidence>
<comment type="caution">
    <text evidence="2">The sequence shown here is derived from an EMBL/GenBank/DDBJ whole genome shotgun (WGS) entry which is preliminary data.</text>
</comment>
<evidence type="ECO:0000313" key="3">
    <source>
        <dbReference type="Proteomes" id="UP000315369"/>
    </source>
</evidence>
<sequence length="83" mass="8593">MKTGLVTLGVLLFAGCATVPTARLDDGGGGTVAADPHPDVEPVRLETRAGTFLVHPNNAEDFSRALAGEPTQQNYTSELLAGD</sequence>
<protein>
    <recommendedName>
        <fullName evidence="4">Lipoprotein</fullName>
    </recommendedName>
</protein>
<gene>
    <name evidence="2" type="ORF">FJV41_43385</name>
</gene>
<keyword evidence="3" id="KW-1185">Reference proteome</keyword>
<dbReference type="PROSITE" id="PS51257">
    <property type="entry name" value="PROKAR_LIPOPROTEIN"/>
    <property type="match status" value="1"/>
</dbReference>
<dbReference type="AlphaFoldDB" id="A0A540WKY0"/>